<gene>
    <name evidence="3" type="primary">xynA1_19</name>
    <name evidence="3" type="ORF">SK3146_04310</name>
</gene>
<evidence type="ECO:0000313" key="3">
    <source>
        <dbReference type="EMBL" id="UQZ85027.1"/>
    </source>
</evidence>
<feature type="region of interest" description="Disordered" evidence="1">
    <location>
        <begin position="64"/>
        <end position="84"/>
    </location>
</feature>
<dbReference type="PANTHER" id="PTHR43308">
    <property type="entry name" value="OUTER MEMBRANE PROTEIN ALPHA-RELATED"/>
    <property type="match status" value="1"/>
</dbReference>
<feature type="region of interest" description="Disordered" evidence="1">
    <location>
        <begin position="1"/>
        <end position="52"/>
    </location>
</feature>
<dbReference type="GO" id="GO:0031176">
    <property type="term" value="F:endo-1,4-beta-xylanase activity"/>
    <property type="evidence" value="ECO:0007669"/>
    <property type="project" value="UniProtKB-EC"/>
</dbReference>
<proteinExistence type="predicted"/>
<evidence type="ECO:0000259" key="2">
    <source>
        <dbReference type="PROSITE" id="PS51272"/>
    </source>
</evidence>
<dbReference type="EC" id="3.2.1.8" evidence="3"/>
<dbReference type="Proteomes" id="UP001057134">
    <property type="component" value="Chromosome"/>
</dbReference>
<feature type="domain" description="SLH" evidence="2">
    <location>
        <begin position="150"/>
        <end position="207"/>
    </location>
</feature>
<reference evidence="3" key="1">
    <citation type="submission" date="2018-02" db="EMBL/GenBank/DDBJ databases">
        <authorList>
            <person name="Kim S.-K."/>
            <person name="Jung H.-I."/>
            <person name="Lee S.-W."/>
        </authorList>
    </citation>
    <scope>NUCLEOTIDE SEQUENCE</scope>
    <source>
        <strain evidence="3">SK3146</strain>
    </source>
</reference>
<dbReference type="EMBL" id="CP027059">
    <property type="protein sequence ID" value="UQZ85027.1"/>
    <property type="molecule type" value="Genomic_DNA"/>
</dbReference>
<organism evidence="3 4">
    <name type="scientific">Paenibacillus konkukensis</name>
    <dbReference type="NCBI Taxonomy" id="2020716"/>
    <lineage>
        <taxon>Bacteria</taxon>
        <taxon>Bacillati</taxon>
        <taxon>Bacillota</taxon>
        <taxon>Bacilli</taxon>
        <taxon>Bacillales</taxon>
        <taxon>Paenibacillaceae</taxon>
        <taxon>Paenibacillus</taxon>
    </lineage>
</organism>
<sequence>MKDLTQALHVQVDFVQPDVEDEQAEATANMSSDSEEESSSSTPAPKKVETADADLVFDIDAFGKKASEEGTEEPITGGEPTVPGEHEASALVDIQDHWAKQSIERAIALGIVNGYEDGTFRPDGDISRAEFTAMIGRALKLQGTSDELGFADADSIPNWVKPTVGQAVQEGIVNSYEDQTFRADRKITRSEIAVMIARALKLPNDSENELDFADADQVPDWAKAQVAAAVELGMINGRDNNLFAPNASATRAEAVTLILAMLNHVK</sequence>
<name>A0ABY4RUD1_9BACL</name>
<evidence type="ECO:0000256" key="1">
    <source>
        <dbReference type="SAM" id="MobiDB-lite"/>
    </source>
</evidence>
<dbReference type="PANTHER" id="PTHR43308:SF5">
    <property type="entry name" value="S-LAYER PROTEIN _ PEPTIDOGLYCAN ENDO-BETA-N-ACETYLGLUCOSAMINIDASE"/>
    <property type="match status" value="1"/>
</dbReference>
<keyword evidence="4" id="KW-1185">Reference proteome</keyword>
<feature type="compositionally biased region" description="Low complexity" evidence="1">
    <location>
        <begin position="73"/>
        <end position="83"/>
    </location>
</feature>
<dbReference type="RefSeq" id="WP_249860714.1">
    <property type="nucleotide sequence ID" value="NZ_CP027059.1"/>
</dbReference>
<keyword evidence="3" id="KW-0326">Glycosidase</keyword>
<reference evidence="3" key="2">
    <citation type="journal article" date="2021" name="J Anim Sci Technol">
        <title>Complete genome sequence of Paenibacillus konkukensis sp. nov. SK3146 as a potential probiotic strain.</title>
        <authorList>
            <person name="Jung H.I."/>
            <person name="Park S."/>
            <person name="Niu K.M."/>
            <person name="Lee S.W."/>
            <person name="Kothari D."/>
            <person name="Yi K.J."/>
            <person name="Kim S.K."/>
        </authorList>
    </citation>
    <scope>NUCLEOTIDE SEQUENCE</scope>
    <source>
        <strain evidence="3">SK3146</strain>
    </source>
</reference>
<keyword evidence="3" id="KW-0378">Hydrolase</keyword>
<feature type="domain" description="SLH" evidence="2">
    <location>
        <begin position="209"/>
        <end position="266"/>
    </location>
</feature>
<feature type="domain" description="SLH" evidence="2">
    <location>
        <begin position="86"/>
        <end position="149"/>
    </location>
</feature>
<dbReference type="InterPro" id="IPR001119">
    <property type="entry name" value="SLH_dom"/>
</dbReference>
<dbReference type="InterPro" id="IPR051465">
    <property type="entry name" value="Cell_Envelope_Struct_Comp"/>
</dbReference>
<evidence type="ECO:0000313" key="4">
    <source>
        <dbReference type="Proteomes" id="UP001057134"/>
    </source>
</evidence>
<accession>A0ABY4RUD1</accession>
<protein>
    <submittedName>
        <fullName evidence="3">Endo-1,4-beta-xylanase A</fullName>
        <ecNumber evidence="3">3.2.1.8</ecNumber>
    </submittedName>
</protein>
<dbReference type="Pfam" id="PF00395">
    <property type="entry name" value="SLH"/>
    <property type="match status" value="3"/>
</dbReference>
<dbReference type="PROSITE" id="PS51272">
    <property type="entry name" value="SLH"/>
    <property type="match status" value="3"/>
</dbReference>